<dbReference type="OrthoDB" id="2375806at2"/>
<sequence length="123" mass="12898">MKERNILAGFHTEDEAKQAENALRQAGFTTIQIDKIGQFPGDGLEQITTPLSGDFPGVGVLTLAGDFPSGPDARILAAANPDASGLSDRGDDNLTRTVLLTAVVAEERGDEAIAIIRSHSGLI</sequence>
<dbReference type="Proteomes" id="UP000317180">
    <property type="component" value="Unassembled WGS sequence"/>
</dbReference>
<reference evidence="2 3" key="1">
    <citation type="submission" date="2018-10" db="EMBL/GenBank/DDBJ databases">
        <title>Phylogenomics of Brevibacillus.</title>
        <authorList>
            <person name="Dunlap C."/>
        </authorList>
    </citation>
    <scope>NUCLEOTIDE SEQUENCE [LARGE SCALE GENOMIC DNA]</scope>
    <source>
        <strain evidence="2 3">NRRL NRS 1219</strain>
    </source>
</reference>
<name>A0A3M8B4Q0_9BACL</name>
<evidence type="ECO:0000313" key="3">
    <source>
        <dbReference type="Proteomes" id="UP000276178"/>
    </source>
</evidence>
<protein>
    <submittedName>
        <fullName evidence="2">Uncharacterized protein</fullName>
    </submittedName>
</protein>
<keyword evidence="4" id="KW-1185">Reference proteome</keyword>
<evidence type="ECO:0000313" key="1">
    <source>
        <dbReference type="EMBL" id="GED26935.1"/>
    </source>
</evidence>
<evidence type="ECO:0000313" key="4">
    <source>
        <dbReference type="Proteomes" id="UP000317180"/>
    </source>
</evidence>
<reference evidence="1 4" key="2">
    <citation type="submission" date="2019-06" db="EMBL/GenBank/DDBJ databases">
        <title>Whole genome shotgun sequence of Brevibacillus agri NBRC 15538.</title>
        <authorList>
            <person name="Hosoyama A."/>
            <person name="Uohara A."/>
            <person name="Ohji S."/>
            <person name="Ichikawa N."/>
        </authorList>
    </citation>
    <scope>NUCLEOTIDE SEQUENCE [LARGE SCALE GENOMIC DNA]</scope>
    <source>
        <strain evidence="1 4">NBRC 15538</strain>
    </source>
</reference>
<dbReference type="AlphaFoldDB" id="A0A3M8B4Q0"/>
<dbReference type="EMBL" id="RHHN01000021">
    <property type="protein sequence ID" value="RNB57805.1"/>
    <property type="molecule type" value="Genomic_DNA"/>
</dbReference>
<dbReference type="EMBL" id="BJOD01000032">
    <property type="protein sequence ID" value="GED26935.1"/>
    <property type="molecule type" value="Genomic_DNA"/>
</dbReference>
<organism evidence="2 3">
    <name type="scientific">Brevibacillus agri</name>
    <dbReference type="NCBI Taxonomy" id="51101"/>
    <lineage>
        <taxon>Bacteria</taxon>
        <taxon>Bacillati</taxon>
        <taxon>Bacillota</taxon>
        <taxon>Bacilli</taxon>
        <taxon>Bacillales</taxon>
        <taxon>Paenibacillaceae</taxon>
        <taxon>Brevibacillus</taxon>
    </lineage>
</organism>
<accession>A0A3M8B4Q0</accession>
<evidence type="ECO:0000313" key="2">
    <source>
        <dbReference type="EMBL" id="RNB57805.1"/>
    </source>
</evidence>
<proteinExistence type="predicted"/>
<comment type="caution">
    <text evidence="2">The sequence shown here is derived from an EMBL/GenBank/DDBJ whole genome shotgun (WGS) entry which is preliminary data.</text>
</comment>
<dbReference type="GeneID" id="82809307"/>
<dbReference type="RefSeq" id="WP_122952691.1">
    <property type="nucleotide sequence ID" value="NZ_BJOD01000032.1"/>
</dbReference>
<gene>
    <name evidence="1" type="ORF">BAG01nite_30370</name>
    <name evidence="2" type="ORF">EB820_06660</name>
</gene>
<dbReference type="Proteomes" id="UP000276178">
    <property type="component" value="Unassembled WGS sequence"/>
</dbReference>